<reference evidence="1 4" key="3">
    <citation type="journal article" date="2017" name="Nat. Microbiol.">
        <title>Natural product diversity associated with the nematode symbionts Photorhabdus and Xenorhabdus.</title>
        <authorList>
            <person name="Tobias N.J."/>
            <person name="Wolff H."/>
            <person name="Djahanschiri B."/>
            <person name="Grundmann F."/>
            <person name="Kronenwerth M."/>
            <person name="Shi Y.M."/>
            <person name="Simonyi S."/>
            <person name="Grun P."/>
            <person name="Shapiro-Ilan D."/>
            <person name="Pidot S.J."/>
            <person name="Stinear T.P."/>
            <person name="Ebersberger I."/>
            <person name="Bode H.B."/>
        </authorList>
    </citation>
    <scope>NUCLEOTIDE SEQUENCE [LARGE SCALE GENOMIC DNA]</scope>
    <source>
        <strain evidence="1 4">DSM 17908</strain>
    </source>
</reference>
<organism evidence="2 3">
    <name type="scientific">Xenorhabdus mauleonii</name>
    <dbReference type="NCBI Taxonomy" id="351675"/>
    <lineage>
        <taxon>Bacteria</taxon>
        <taxon>Pseudomonadati</taxon>
        <taxon>Pseudomonadota</taxon>
        <taxon>Gammaproteobacteria</taxon>
        <taxon>Enterobacterales</taxon>
        <taxon>Morganellaceae</taxon>
        <taxon>Xenorhabdus</taxon>
    </lineage>
</organism>
<evidence type="ECO:0000313" key="3">
    <source>
        <dbReference type="Proteomes" id="UP000198919"/>
    </source>
</evidence>
<dbReference type="STRING" id="351675.SAMN05421680_103139"/>
<name>A0A1I3KNJ6_9GAMM</name>
<evidence type="ECO:0000313" key="2">
    <source>
        <dbReference type="EMBL" id="SFI73954.1"/>
    </source>
</evidence>
<reference evidence="3" key="1">
    <citation type="submission" date="2016-10" db="EMBL/GenBank/DDBJ databases">
        <authorList>
            <person name="Varghese N."/>
            <person name="Submissions S."/>
        </authorList>
    </citation>
    <scope>NUCLEOTIDE SEQUENCE [LARGE SCALE GENOMIC DNA]</scope>
    <source>
        <strain evidence="3">DSM 17908</strain>
    </source>
</reference>
<gene>
    <name evidence="2" type="ORF">SAMN05421680_103139</name>
    <name evidence="1" type="ORF">Xmau_01310</name>
</gene>
<protein>
    <recommendedName>
        <fullName evidence="5">TipAS antibiotic-recognition domain-containing protein</fullName>
    </recommendedName>
</protein>
<dbReference type="AlphaFoldDB" id="A0A1I3KNJ6"/>
<dbReference type="Proteomes" id="UP000198919">
    <property type="component" value="Unassembled WGS sequence"/>
</dbReference>
<accession>A0A1I3KNJ6</accession>
<dbReference type="OrthoDB" id="6460514at2"/>
<evidence type="ECO:0000313" key="1">
    <source>
        <dbReference type="EMBL" id="PHM45103.1"/>
    </source>
</evidence>
<dbReference type="EMBL" id="FORG01000003">
    <property type="protein sequence ID" value="SFI73954.1"/>
    <property type="molecule type" value="Genomic_DNA"/>
</dbReference>
<keyword evidence="4" id="KW-1185">Reference proteome</keyword>
<proteinExistence type="predicted"/>
<sequence>MIKLSQEQVGKFIDAEDEAYITDVRKQIQSEHAELLVRDESEQSLHKRLKDAYLDLIDMGFKDEKLIRSYLYFVAFNRNYHASPEIKNMLKAGANPEQQYRDYLLILDNLMKRKH</sequence>
<dbReference type="Proteomes" id="UP000224607">
    <property type="component" value="Unassembled WGS sequence"/>
</dbReference>
<reference evidence="2" key="2">
    <citation type="submission" date="2016-10" db="EMBL/GenBank/DDBJ databases">
        <authorList>
            <person name="de Groot N.N."/>
        </authorList>
    </citation>
    <scope>NUCLEOTIDE SEQUENCE [LARGE SCALE GENOMIC DNA]</scope>
    <source>
        <strain evidence="2">DSM 17908</strain>
    </source>
</reference>
<dbReference type="RefSeq" id="WP_092508116.1">
    <property type="nucleotide sequence ID" value="NZ_CAWNQB010000023.1"/>
</dbReference>
<evidence type="ECO:0008006" key="5">
    <source>
        <dbReference type="Google" id="ProtNLM"/>
    </source>
</evidence>
<evidence type="ECO:0000313" key="4">
    <source>
        <dbReference type="Proteomes" id="UP000224607"/>
    </source>
</evidence>
<dbReference type="EMBL" id="NITY01000003">
    <property type="protein sequence ID" value="PHM45103.1"/>
    <property type="molecule type" value="Genomic_DNA"/>
</dbReference>